<dbReference type="Pfam" id="PF04079">
    <property type="entry name" value="SMC_ScpB"/>
    <property type="match status" value="1"/>
</dbReference>
<evidence type="ECO:0000313" key="5">
    <source>
        <dbReference type="EMBL" id="SVC51447.1"/>
    </source>
</evidence>
<evidence type="ECO:0000256" key="1">
    <source>
        <dbReference type="ARBA" id="ARBA00022490"/>
    </source>
</evidence>
<name>A0A382MUL4_9ZZZZ</name>
<gene>
    <name evidence="5" type="ORF">METZ01_LOCUS304301</name>
</gene>
<keyword evidence="1" id="KW-0963">Cytoplasm</keyword>
<feature type="non-terminal residue" evidence="5">
    <location>
        <position position="1"/>
    </location>
</feature>
<dbReference type="PANTHER" id="PTHR34298:SF2">
    <property type="entry name" value="SEGREGATION AND CONDENSATION PROTEIN B"/>
    <property type="match status" value="1"/>
</dbReference>
<evidence type="ECO:0000256" key="2">
    <source>
        <dbReference type="ARBA" id="ARBA00022618"/>
    </source>
</evidence>
<keyword evidence="4" id="KW-0131">Cell cycle</keyword>
<dbReference type="Gene3D" id="1.10.10.10">
    <property type="entry name" value="Winged helix-like DNA-binding domain superfamily/Winged helix DNA-binding domain"/>
    <property type="match status" value="2"/>
</dbReference>
<dbReference type="InterPro" id="IPR036388">
    <property type="entry name" value="WH-like_DNA-bd_sf"/>
</dbReference>
<feature type="non-terminal residue" evidence="5">
    <location>
        <position position="127"/>
    </location>
</feature>
<dbReference type="AlphaFoldDB" id="A0A382MUL4"/>
<dbReference type="EMBL" id="UINC01095396">
    <property type="protein sequence ID" value="SVC51447.1"/>
    <property type="molecule type" value="Genomic_DNA"/>
</dbReference>
<dbReference type="GO" id="GO:0051301">
    <property type="term" value="P:cell division"/>
    <property type="evidence" value="ECO:0007669"/>
    <property type="project" value="UniProtKB-KW"/>
</dbReference>
<sequence length="127" mass="14139">VSEEKSELQKVTDVDVEADTRRAIEAILMVAIDPVSPGILSQLFELPVGEIKRICDSMVDQYEEAELGFLLVRIGGGYRFQSNPEQAQWVERFVLEGQSRRLTAAAMETLAIVAYKQPISRAQISAI</sequence>
<reference evidence="5" key="1">
    <citation type="submission" date="2018-05" db="EMBL/GenBank/DDBJ databases">
        <authorList>
            <person name="Lanie J.A."/>
            <person name="Ng W.-L."/>
            <person name="Kazmierczak K.M."/>
            <person name="Andrzejewski T.M."/>
            <person name="Davidsen T.M."/>
            <person name="Wayne K.J."/>
            <person name="Tettelin H."/>
            <person name="Glass J.I."/>
            <person name="Rusch D."/>
            <person name="Podicherti R."/>
            <person name="Tsui H.-C.T."/>
            <person name="Winkler M.E."/>
        </authorList>
    </citation>
    <scope>NUCLEOTIDE SEQUENCE</scope>
</reference>
<evidence type="ECO:0000256" key="3">
    <source>
        <dbReference type="ARBA" id="ARBA00022829"/>
    </source>
</evidence>
<evidence type="ECO:0000256" key="4">
    <source>
        <dbReference type="ARBA" id="ARBA00023306"/>
    </source>
</evidence>
<dbReference type="PANTHER" id="PTHR34298">
    <property type="entry name" value="SEGREGATION AND CONDENSATION PROTEIN B"/>
    <property type="match status" value="1"/>
</dbReference>
<protein>
    <recommendedName>
        <fullName evidence="6">SMC-Scp complex subunit ScpB</fullName>
    </recommendedName>
</protein>
<dbReference type="InterPro" id="IPR005234">
    <property type="entry name" value="ScpB_csome_segregation"/>
</dbReference>
<keyword evidence="3" id="KW-0159">Chromosome partition</keyword>
<keyword evidence="2" id="KW-0132">Cell division</keyword>
<accession>A0A382MUL4</accession>
<dbReference type="InterPro" id="IPR036390">
    <property type="entry name" value="WH_DNA-bd_sf"/>
</dbReference>
<organism evidence="5">
    <name type="scientific">marine metagenome</name>
    <dbReference type="NCBI Taxonomy" id="408172"/>
    <lineage>
        <taxon>unclassified sequences</taxon>
        <taxon>metagenomes</taxon>
        <taxon>ecological metagenomes</taxon>
    </lineage>
</organism>
<dbReference type="SUPFAM" id="SSF46785">
    <property type="entry name" value="Winged helix' DNA-binding domain"/>
    <property type="match status" value="2"/>
</dbReference>
<proteinExistence type="predicted"/>
<evidence type="ECO:0008006" key="6">
    <source>
        <dbReference type="Google" id="ProtNLM"/>
    </source>
</evidence>
<dbReference type="GO" id="GO:0051304">
    <property type="term" value="P:chromosome separation"/>
    <property type="evidence" value="ECO:0007669"/>
    <property type="project" value="InterPro"/>
</dbReference>